<dbReference type="Proteomes" id="UP000192491">
    <property type="component" value="Unassembled WGS sequence"/>
</dbReference>
<dbReference type="GO" id="GO:0016020">
    <property type="term" value="C:membrane"/>
    <property type="evidence" value="ECO:0007669"/>
    <property type="project" value="InterPro"/>
</dbReference>
<dbReference type="Pfam" id="PF06580">
    <property type="entry name" value="His_kinase"/>
    <property type="match status" value="1"/>
</dbReference>
<keyword evidence="1" id="KW-0812">Transmembrane</keyword>
<evidence type="ECO:0000256" key="1">
    <source>
        <dbReference type="SAM" id="Phobius"/>
    </source>
</evidence>
<dbReference type="GO" id="GO:0000155">
    <property type="term" value="F:phosphorelay sensor kinase activity"/>
    <property type="evidence" value="ECO:0007669"/>
    <property type="project" value="InterPro"/>
</dbReference>
<protein>
    <submittedName>
        <fullName evidence="3">Histidine kinase</fullName>
    </submittedName>
</protein>
<comment type="caution">
    <text evidence="3">The sequence shown here is derived from an EMBL/GenBank/DDBJ whole genome shotgun (WGS) entry which is preliminary data.</text>
</comment>
<evidence type="ECO:0000313" key="4">
    <source>
        <dbReference type="Proteomes" id="UP000192491"/>
    </source>
</evidence>
<keyword evidence="3" id="KW-0808">Transferase</keyword>
<reference evidence="3 4" key="1">
    <citation type="submission" date="2017-01" db="EMBL/GenBank/DDBJ databases">
        <title>Novel large sulfur bacteria in the metagenomes of groundwater-fed chemosynthetic microbial mats in the Lake Huron basin.</title>
        <authorList>
            <person name="Sharrar A.M."/>
            <person name="Flood B.E."/>
            <person name="Bailey J.V."/>
            <person name="Jones D.S."/>
            <person name="Biddanda B."/>
            <person name="Ruberg S.A."/>
            <person name="Marcus D.N."/>
            <person name="Dick G.J."/>
        </authorList>
    </citation>
    <scope>NUCLEOTIDE SEQUENCE [LARGE SCALE GENOMIC DNA]</scope>
    <source>
        <strain evidence="3">A8</strain>
    </source>
</reference>
<feature type="transmembrane region" description="Helical" evidence="1">
    <location>
        <begin position="117"/>
        <end position="138"/>
    </location>
</feature>
<feature type="domain" description="Signal transduction histidine kinase internal region" evidence="2">
    <location>
        <begin position="157"/>
        <end position="233"/>
    </location>
</feature>
<proteinExistence type="predicted"/>
<evidence type="ECO:0000313" key="3">
    <source>
        <dbReference type="EMBL" id="OQX09358.1"/>
    </source>
</evidence>
<organism evidence="3 4">
    <name type="scientific">Thiothrix lacustris</name>
    <dbReference type="NCBI Taxonomy" id="525917"/>
    <lineage>
        <taxon>Bacteria</taxon>
        <taxon>Pseudomonadati</taxon>
        <taxon>Pseudomonadota</taxon>
        <taxon>Gammaproteobacteria</taxon>
        <taxon>Thiotrichales</taxon>
        <taxon>Thiotrichaceae</taxon>
        <taxon>Thiothrix</taxon>
    </lineage>
</organism>
<dbReference type="SUPFAM" id="SSF55874">
    <property type="entry name" value="ATPase domain of HSP90 chaperone/DNA topoisomerase II/histidine kinase"/>
    <property type="match status" value="1"/>
</dbReference>
<dbReference type="PANTHER" id="PTHR34220">
    <property type="entry name" value="SENSOR HISTIDINE KINASE YPDA"/>
    <property type="match status" value="1"/>
</dbReference>
<name>A0A1Y1QMX9_9GAMM</name>
<dbReference type="InterPro" id="IPR010559">
    <property type="entry name" value="Sig_transdc_His_kin_internal"/>
</dbReference>
<dbReference type="InterPro" id="IPR050640">
    <property type="entry name" value="Bact_2-comp_sensor_kinase"/>
</dbReference>
<sequence>MPAFNGKILSYLPNLCVPQALLRTVLAAEFLAIILALTVASDLSDFFVKLGLHSLFVQWVALASTFTLCLIGRVIVNPEIARATSIVLGVVALFTLLASVLGLVLAGGQGDLLDKLAVSGLFIIKNLVIALVITLVLLRYFYIHNQWEATVESDSAAKYDALQARMRPHFLFNSLNTIAHLVHKEPKRAEDALLDLADIMRLTLDKRSRISLREELELTLAYLRMEGLRLGERRLHVKLDMDRNSLPMDMDIPPFLLQPLVENAVYHGIQPRQDGGLLTVSLYDAGGRLDVAVTNPLPPAGVSTHSKGNHIAQENLVNRLRLAYGDRANLKIQKNANTQQYRVSFSIPKE</sequence>
<accession>A0A1Y1QMX9</accession>
<dbReference type="PANTHER" id="PTHR34220:SF7">
    <property type="entry name" value="SENSOR HISTIDINE KINASE YPDA"/>
    <property type="match status" value="1"/>
</dbReference>
<feature type="transmembrane region" description="Helical" evidence="1">
    <location>
        <begin position="52"/>
        <end position="76"/>
    </location>
</feature>
<keyword evidence="1" id="KW-1133">Transmembrane helix</keyword>
<keyword evidence="3" id="KW-0418">Kinase</keyword>
<gene>
    <name evidence="3" type="ORF">BWK73_23015</name>
</gene>
<evidence type="ECO:0000259" key="2">
    <source>
        <dbReference type="Pfam" id="PF06580"/>
    </source>
</evidence>
<dbReference type="InterPro" id="IPR036890">
    <property type="entry name" value="HATPase_C_sf"/>
</dbReference>
<feature type="transmembrane region" description="Helical" evidence="1">
    <location>
        <begin position="20"/>
        <end position="40"/>
    </location>
</feature>
<keyword evidence="1" id="KW-0472">Membrane</keyword>
<dbReference type="EMBL" id="MTEJ01000145">
    <property type="protein sequence ID" value="OQX09358.1"/>
    <property type="molecule type" value="Genomic_DNA"/>
</dbReference>
<dbReference type="AlphaFoldDB" id="A0A1Y1QMX9"/>
<dbReference type="Gene3D" id="3.30.565.10">
    <property type="entry name" value="Histidine kinase-like ATPase, C-terminal domain"/>
    <property type="match status" value="1"/>
</dbReference>
<feature type="transmembrane region" description="Helical" evidence="1">
    <location>
        <begin position="83"/>
        <end position="105"/>
    </location>
</feature>